<gene>
    <name evidence="4" type="ORF">E3P90_03863</name>
</gene>
<evidence type="ECO:0000256" key="2">
    <source>
        <dbReference type="SAM" id="MobiDB-lite"/>
    </source>
</evidence>
<feature type="signal peptide" evidence="3">
    <location>
        <begin position="1"/>
        <end position="19"/>
    </location>
</feature>
<evidence type="ECO:0000256" key="3">
    <source>
        <dbReference type="SAM" id="SignalP"/>
    </source>
</evidence>
<evidence type="ECO:0000256" key="1">
    <source>
        <dbReference type="ARBA" id="ARBA00022801"/>
    </source>
</evidence>
<dbReference type="InterPro" id="IPR029033">
    <property type="entry name" value="His_PPase_superfam"/>
</dbReference>
<keyword evidence="3" id="KW-0732">Signal</keyword>
<protein>
    <recommendedName>
        <fullName evidence="6">3-phytase A</fullName>
    </recommendedName>
</protein>
<dbReference type="Pfam" id="PF00328">
    <property type="entry name" value="His_Phos_2"/>
    <property type="match status" value="2"/>
</dbReference>
<dbReference type="InterPro" id="IPR033379">
    <property type="entry name" value="Acid_Pase_AS"/>
</dbReference>
<dbReference type="PANTHER" id="PTHR20963:SF42">
    <property type="entry name" value="PHOSPHOGLYCERATE MUTASE-LIKE PROTEIN"/>
    <property type="match status" value="1"/>
</dbReference>
<evidence type="ECO:0000313" key="4">
    <source>
        <dbReference type="EMBL" id="TIB07942.1"/>
    </source>
</evidence>
<dbReference type="InterPro" id="IPR000560">
    <property type="entry name" value="His_Pase_clade-2"/>
</dbReference>
<keyword evidence="1" id="KW-0378">Hydrolase</keyword>
<dbReference type="SUPFAM" id="SSF53254">
    <property type="entry name" value="Phosphoglycerate mutase-like"/>
    <property type="match status" value="2"/>
</dbReference>
<dbReference type="EMBL" id="SPOF01000071">
    <property type="protein sequence ID" value="TIB07942.1"/>
    <property type="molecule type" value="Genomic_DNA"/>
</dbReference>
<comment type="caution">
    <text evidence="4">The sequence shown here is derived from an EMBL/GenBank/DDBJ whole genome shotgun (WGS) entry which is preliminary data.</text>
</comment>
<proteinExistence type="predicted"/>
<dbReference type="Proteomes" id="UP000306954">
    <property type="component" value="Unassembled WGS sequence"/>
</dbReference>
<name>A0A4T0H1M3_WALIC</name>
<dbReference type="Gene3D" id="3.40.50.1240">
    <property type="entry name" value="Phosphoglycerate mutase-like"/>
    <property type="match status" value="2"/>
</dbReference>
<dbReference type="GO" id="GO:0003993">
    <property type="term" value="F:acid phosphatase activity"/>
    <property type="evidence" value="ECO:0007669"/>
    <property type="project" value="TreeGrafter"/>
</dbReference>
<dbReference type="PROSITE" id="PS00616">
    <property type="entry name" value="HIS_ACID_PHOSPHAT_1"/>
    <property type="match status" value="2"/>
</dbReference>
<evidence type="ECO:0008006" key="6">
    <source>
        <dbReference type="Google" id="ProtNLM"/>
    </source>
</evidence>
<evidence type="ECO:0000313" key="5">
    <source>
        <dbReference type="Proteomes" id="UP000306954"/>
    </source>
</evidence>
<sequence length="1033" mass="113458">MRAALVVAASLLAVSRGESQASISAYNLDQPYRGSVSDGTPAQLGVNPPQSVSYPYTTDYPSILVRPVAQDAENATEFDVMGEWGVNMPYKSAPSLIHNTSPFPPPMCTVAGVTLLQRHGERYPSSWDQARDAAEAIKGLRNGNDELNHAQVQFTGELAFLNNYTYPLGKSKLTSVGRQTMYERGVHFAVLYGALVDGRGEDDGHDQYNQHKMVVRTTTEQRMFSSAILFLHGLFGEEWEEHAQLVQQIEEDGFNSTLNVWNTCNRPDADQGDPRKDHWQAIYLQSAVDRLSEMVVHANFTIADVTGMQDLCAYETIALGYSAFCSLFTKDEWMGYGYGYDLYHYGDAGFGGPVAKASGLGWVEELLARLTNDRANVAYHSSTNSTLDTDPKTFPTDQPVNIDFTHDVTIGEVVTALNLTQFARPLSQDYITEEQTRWKSNAISPFAANLLVQTLSCDGAQYARVVLNDAVQPLDGLVVAALAGATPLKQFETHNALNQRATAISAAASHTSDSTPWPTEDGYENPAYALDQGHRGATPTGVEPAAIQTAPVGSYPYVKQPASGVYKPRARDAASAAEFDVTGHWGVLTPYRSAPAILDTSPLPPPGCSVDGINVVHRHGSRYPTPSANPAKFAEKLSKAVADSNNTVEFTGEIEFMAEWTYKLGSAILTPIGRTEESDSGSSFRTNYGYLLNGFTEHKPVFRTTTQSRMLHSAEEFLSGFFGVDEWETNAHLVQIIEDSGGFNNTLTPYQTCENGGVSSQGSARAQQWYYRYLQPAQARLNAQTTNFHLTLDDVYALQDTCAYETVALGYSQFCHLFTRAEWEGYEYAADLTHYGNDSFGSPLARARGLGWVQELLYRLTGDREALAKPSTINSTLDANPETLPLQPINIDFSHDVVLANILTALNLTHLDTPLGTHHVAEYSKDNLRWVTSHLIPFASNIVVQSLSCYDTPFNRIVVNDAVHPLNGIEGCEENEHGLCAREQFVGGLWKIVDEIDYAEACNGDVADELVSHGVPEHDYGKDKNKEQSAVHE</sequence>
<feature type="region of interest" description="Disordered" evidence="2">
    <location>
        <begin position="1014"/>
        <end position="1033"/>
    </location>
</feature>
<dbReference type="CDD" id="cd07061">
    <property type="entry name" value="HP_HAP_like"/>
    <property type="match status" value="2"/>
</dbReference>
<reference evidence="4 5" key="1">
    <citation type="submission" date="2019-03" db="EMBL/GenBank/DDBJ databases">
        <title>Sequencing 23 genomes of Wallemia ichthyophaga.</title>
        <authorList>
            <person name="Gostincar C."/>
        </authorList>
    </citation>
    <scope>NUCLEOTIDE SEQUENCE [LARGE SCALE GENOMIC DNA]</scope>
    <source>
        <strain evidence="4 5">EXF-8621</strain>
    </source>
</reference>
<dbReference type="AlphaFoldDB" id="A0A4T0H1M3"/>
<feature type="chain" id="PRO_5030101440" description="3-phytase A" evidence="3">
    <location>
        <begin position="20"/>
        <end position="1033"/>
    </location>
</feature>
<feature type="compositionally biased region" description="Basic and acidic residues" evidence="2">
    <location>
        <begin position="1015"/>
        <end position="1033"/>
    </location>
</feature>
<dbReference type="PANTHER" id="PTHR20963">
    <property type="entry name" value="MULTIPLE INOSITOL POLYPHOSPHATE PHOSPHATASE-RELATED"/>
    <property type="match status" value="1"/>
</dbReference>
<organism evidence="4 5">
    <name type="scientific">Wallemia ichthyophaga</name>
    <dbReference type="NCBI Taxonomy" id="245174"/>
    <lineage>
        <taxon>Eukaryota</taxon>
        <taxon>Fungi</taxon>
        <taxon>Dikarya</taxon>
        <taxon>Basidiomycota</taxon>
        <taxon>Wallemiomycotina</taxon>
        <taxon>Wallemiomycetes</taxon>
        <taxon>Wallemiales</taxon>
        <taxon>Wallemiaceae</taxon>
        <taxon>Wallemia</taxon>
    </lineage>
</organism>
<accession>A0A4T0H1M3</accession>